<gene>
    <name evidence="3" type="ORF">GCM10009560_35350</name>
</gene>
<dbReference type="PRINTS" id="PR00359">
    <property type="entry name" value="BP450"/>
</dbReference>
<evidence type="ECO:0000313" key="4">
    <source>
        <dbReference type="Proteomes" id="UP001501578"/>
    </source>
</evidence>
<accession>A0ABP4A5N8</accession>
<dbReference type="InterPro" id="IPR002397">
    <property type="entry name" value="Cyt_P450_B"/>
</dbReference>
<dbReference type="SUPFAM" id="SSF48264">
    <property type="entry name" value="Cytochrome P450"/>
    <property type="match status" value="1"/>
</dbReference>
<keyword evidence="2" id="KW-0408">Iron</keyword>
<organism evidence="3 4">
    <name type="scientific">Nonomuraea longicatena</name>
    <dbReference type="NCBI Taxonomy" id="83682"/>
    <lineage>
        <taxon>Bacteria</taxon>
        <taxon>Bacillati</taxon>
        <taxon>Actinomycetota</taxon>
        <taxon>Actinomycetes</taxon>
        <taxon>Streptosporangiales</taxon>
        <taxon>Streptosporangiaceae</taxon>
        <taxon>Nonomuraea</taxon>
    </lineage>
</organism>
<reference evidence="4" key="1">
    <citation type="journal article" date="2019" name="Int. J. Syst. Evol. Microbiol.">
        <title>The Global Catalogue of Microorganisms (GCM) 10K type strain sequencing project: providing services to taxonomists for standard genome sequencing and annotation.</title>
        <authorList>
            <consortium name="The Broad Institute Genomics Platform"/>
            <consortium name="The Broad Institute Genome Sequencing Center for Infectious Disease"/>
            <person name="Wu L."/>
            <person name="Ma J."/>
        </authorList>
    </citation>
    <scope>NUCLEOTIDE SEQUENCE [LARGE SCALE GENOMIC DNA]</scope>
    <source>
        <strain evidence="4">JCM 11136</strain>
    </source>
</reference>
<dbReference type="InterPro" id="IPR017972">
    <property type="entry name" value="Cyt_P450_CS"/>
</dbReference>
<dbReference type="Gene3D" id="1.10.630.10">
    <property type="entry name" value="Cytochrome P450"/>
    <property type="match status" value="1"/>
</dbReference>
<dbReference type="InterPro" id="IPR036396">
    <property type="entry name" value="Cyt_P450_sf"/>
</dbReference>
<dbReference type="Pfam" id="PF00067">
    <property type="entry name" value="p450"/>
    <property type="match status" value="1"/>
</dbReference>
<keyword evidence="2" id="KW-0560">Oxidoreductase</keyword>
<dbReference type="RefSeq" id="WP_343950966.1">
    <property type="nucleotide sequence ID" value="NZ_BAAAHQ010000016.1"/>
</dbReference>
<dbReference type="InterPro" id="IPR001128">
    <property type="entry name" value="Cyt_P450"/>
</dbReference>
<evidence type="ECO:0000256" key="2">
    <source>
        <dbReference type="RuleBase" id="RU000461"/>
    </source>
</evidence>
<comment type="caution">
    <text evidence="3">The sequence shown here is derived from an EMBL/GenBank/DDBJ whole genome shotgun (WGS) entry which is preliminary data.</text>
</comment>
<protein>
    <submittedName>
        <fullName evidence="3">Cytochrome P450</fullName>
    </submittedName>
</protein>
<dbReference type="PRINTS" id="PR00385">
    <property type="entry name" value="P450"/>
</dbReference>
<dbReference type="CDD" id="cd11029">
    <property type="entry name" value="CYP107-like"/>
    <property type="match status" value="1"/>
</dbReference>
<evidence type="ECO:0000313" key="3">
    <source>
        <dbReference type="EMBL" id="GAA0930730.1"/>
    </source>
</evidence>
<dbReference type="PROSITE" id="PS00086">
    <property type="entry name" value="CYTOCHROME_P450"/>
    <property type="match status" value="1"/>
</dbReference>
<evidence type="ECO:0000256" key="1">
    <source>
        <dbReference type="ARBA" id="ARBA00010617"/>
    </source>
</evidence>
<keyword evidence="2" id="KW-0479">Metal-binding</keyword>
<dbReference type="EMBL" id="BAAAHQ010000016">
    <property type="protein sequence ID" value="GAA0930730.1"/>
    <property type="molecule type" value="Genomic_DNA"/>
</dbReference>
<name>A0ABP4A5N8_9ACTN</name>
<dbReference type="Proteomes" id="UP001501578">
    <property type="component" value="Unassembled WGS sequence"/>
</dbReference>
<comment type="similarity">
    <text evidence="1 2">Belongs to the cytochrome P450 family.</text>
</comment>
<keyword evidence="4" id="KW-1185">Reference proteome</keyword>
<dbReference type="PANTHER" id="PTHR46696">
    <property type="entry name" value="P450, PUTATIVE (EUROFUNG)-RELATED"/>
    <property type="match status" value="1"/>
</dbReference>
<keyword evidence="2" id="KW-0349">Heme</keyword>
<keyword evidence="2" id="KW-0503">Monooxygenase</keyword>
<sequence length="418" mass="45399">MTSGHIILDPTGTRTYSQFDELRDLGSAVLVELPAGVIAWSVSRGDVVRKLLTDPRVSKDARASWPGYQPYRIAWLTVWVDVISMLTSDGPDHKRLRDLVGRAFTPRRVEALRPAVEAIVTDLLEDLGTEPPDVTVDLRERFSIPVPSGVICDLFGVPDPQRPNIVRLMDSVLDTSLTDAQADIVRRALFAAMNTLIDGKLDTPGDDMTSLLLTAHTDTGAALSRDELVSTLILMIGAGSETTVSLINHAVVALLTHPGQLAAVAADPARWSDVIDESLRQHPPVAHLPLRYATDDIDLGDVVIPAGDPILIAFGAHGRDPRTNPDPDVFAIDRADREHLAFGHGIHYCLGAPLARLEASVALPALFRAFPGMRLDCPPEDLTPQPSFITNDYRRLPVTLGPRPTAPFTSADADRDDM</sequence>
<dbReference type="PANTHER" id="PTHR46696:SF1">
    <property type="entry name" value="CYTOCHROME P450 YJIB-RELATED"/>
    <property type="match status" value="1"/>
</dbReference>
<proteinExistence type="inferred from homology"/>